<dbReference type="InterPro" id="IPR003615">
    <property type="entry name" value="HNH_nuc"/>
</dbReference>
<sequence>MSDRAEEWREKRRQAARRVYWADPDKARAKSRKKAGRRRAALAYPVWANRDAIKKFYDECPDGHHVDHIIPLRGKNISGLHVENNLQYLTVSENSRKGNSFP</sequence>
<dbReference type="CDD" id="cd00085">
    <property type="entry name" value="HNHc"/>
    <property type="match status" value="1"/>
</dbReference>
<organism evidence="1">
    <name type="scientific">marine sediment metagenome</name>
    <dbReference type="NCBI Taxonomy" id="412755"/>
    <lineage>
        <taxon>unclassified sequences</taxon>
        <taxon>metagenomes</taxon>
        <taxon>ecological metagenomes</taxon>
    </lineage>
</organism>
<comment type="caution">
    <text evidence="1">The sequence shown here is derived from an EMBL/GenBank/DDBJ whole genome shotgun (WGS) entry which is preliminary data.</text>
</comment>
<name>A0A0F9HS83_9ZZZZ</name>
<protein>
    <recommendedName>
        <fullName evidence="2">HNH nuclease domain-containing protein</fullName>
    </recommendedName>
</protein>
<dbReference type="EMBL" id="LAZR01014341">
    <property type="protein sequence ID" value="KKM17917.1"/>
    <property type="molecule type" value="Genomic_DNA"/>
</dbReference>
<dbReference type="AlphaFoldDB" id="A0A0F9HS83"/>
<reference evidence="1" key="1">
    <citation type="journal article" date="2015" name="Nature">
        <title>Complex archaea that bridge the gap between prokaryotes and eukaryotes.</title>
        <authorList>
            <person name="Spang A."/>
            <person name="Saw J.H."/>
            <person name="Jorgensen S.L."/>
            <person name="Zaremba-Niedzwiedzka K."/>
            <person name="Martijn J."/>
            <person name="Lind A.E."/>
            <person name="van Eijk R."/>
            <person name="Schleper C."/>
            <person name="Guy L."/>
            <person name="Ettema T.J."/>
        </authorList>
    </citation>
    <scope>NUCLEOTIDE SEQUENCE</scope>
</reference>
<accession>A0A0F9HS83</accession>
<evidence type="ECO:0008006" key="2">
    <source>
        <dbReference type="Google" id="ProtNLM"/>
    </source>
</evidence>
<evidence type="ECO:0000313" key="1">
    <source>
        <dbReference type="EMBL" id="KKM17917.1"/>
    </source>
</evidence>
<proteinExistence type="predicted"/>
<gene>
    <name evidence="1" type="ORF">LCGC14_1671010</name>
</gene>